<organism evidence="1 2">
    <name type="scientific">Heyndrickxia coagulans</name>
    <name type="common">Weizmannia coagulans</name>
    <dbReference type="NCBI Taxonomy" id="1398"/>
    <lineage>
        <taxon>Bacteria</taxon>
        <taxon>Bacillati</taxon>
        <taxon>Bacillota</taxon>
        <taxon>Bacilli</taxon>
        <taxon>Bacillales</taxon>
        <taxon>Bacillaceae</taxon>
        <taxon>Heyndrickxia</taxon>
    </lineage>
</organism>
<name>A0AAN0T6U6_HEYCO</name>
<protein>
    <submittedName>
        <fullName evidence="1">Uncharacterized protein</fullName>
    </submittedName>
</protein>
<evidence type="ECO:0000313" key="1">
    <source>
        <dbReference type="EMBL" id="AJO23982.1"/>
    </source>
</evidence>
<sequence length="110" mass="12402">MNGNRNENFFHEMATMDIPHAFKKTPTTDNGYAAAIAESGTKRIFPSSNGSFVLKPIHRSLIINRNGKMFSIQSSLCTFKKWIFPATITVTLQQLPETGKRHPSQFNDND</sequence>
<gene>
    <name evidence="1" type="ORF">SB48_HM08orf05098</name>
</gene>
<dbReference type="Proteomes" id="UP000032024">
    <property type="component" value="Chromosome"/>
</dbReference>
<dbReference type="EMBL" id="CP010525">
    <property type="protein sequence ID" value="AJO23982.1"/>
    <property type="molecule type" value="Genomic_DNA"/>
</dbReference>
<evidence type="ECO:0000313" key="2">
    <source>
        <dbReference type="Proteomes" id="UP000032024"/>
    </source>
</evidence>
<keyword evidence="2" id="KW-1185">Reference proteome</keyword>
<reference evidence="2" key="1">
    <citation type="submission" date="2015-01" db="EMBL/GenBank/DDBJ databases">
        <title>Comparative genome analysis of Bacillus coagulans HM-08, Clostridium butyricum HM-68, Bacillus subtilis HM-66 and Bacillus paralicheniformis BL-09.</title>
        <authorList>
            <person name="Zhang H."/>
        </authorList>
    </citation>
    <scope>NUCLEOTIDE SEQUENCE [LARGE SCALE GENOMIC DNA]</scope>
    <source>
        <strain evidence="2">HM-08</strain>
    </source>
</reference>
<proteinExistence type="predicted"/>
<dbReference type="AlphaFoldDB" id="A0AAN0T6U6"/>
<accession>A0AAN0T6U6</accession>